<evidence type="ECO:0000256" key="2">
    <source>
        <dbReference type="ARBA" id="ARBA00004370"/>
    </source>
</evidence>
<evidence type="ECO:0000256" key="6">
    <source>
        <dbReference type="ARBA" id="ARBA00022692"/>
    </source>
</evidence>
<comment type="subcellular location">
    <subcellularLocation>
        <location evidence="2">Membrane</location>
    </subcellularLocation>
</comment>
<dbReference type="Pfam" id="PF00512">
    <property type="entry name" value="HisKA"/>
    <property type="match status" value="1"/>
</dbReference>
<feature type="compositionally biased region" description="Gly residues" evidence="10">
    <location>
        <begin position="125"/>
        <end position="149"/>
    </location>
</feature>
<keyword evidence="9" id="KW-0472">Membrane</keyword>
<dbReference type="InterPro" id="IPR050428">
    <property type="entry name" value="TCS_sensor_his_kinase"/>
</dbReference>
<evidence type="ECO:0000313" key="12">
    <source>
        <dbReference type="EMBL" id="MBA2224849.1"/>
    </source>
</evidence>
<dbReference type="FunFam" id="3.30.565.10:FF:000006">
    <property type="entry name" value="Sensor histidine kinase WalK"/>
    <property type="match status" value="1"/>
</dbReference>
<comment type="caution">
    <text evidence="12">The sequence shown here is derived from an EMBL/GenBank/DDBJ whole genome shotgun (WGS) entry which is preliminary data.</text>
</comment>
<feature type="region of interest" description="Disordered" evidence="10">
    <location>
        <begin position="203"/>
        <end position="229"/>
    </location>
</feature>
<keyword evidence="4" id="KW-0597">Phosphoprotein</keyword>
<dbReference type="Gene3D" id="1.10.287.130">
    <property type="match status" value="1"/>
</dbReference>
<dbReference type="AlphaFoldDB" id="A0A7V8VB96"/>
<dbReference type="PANTHER" id="PTHR45436">
    <property type="entry name" value="SENSOR HISTIDINE KINASE YKOH"/>
    <property type="match status" value="1"/>
</dbReference>
<dbReference type="InterPro" id="IPR036890">
    <property type="entry name" value="HATPase_C_sf"/>
</dbReference>
<dbReference type="SMART" id="SM00387">
    <property type="entry name" value="HATPase_c"/>
    <property type="match status" value="1"/>
</dbReference>
<dbReference type="InterPro" id="IPR004358">
    <property type="entry name" value="Sig_transdc_His_kin-like_C"/>
</dbReference>
<dbReference type="InterPro" id="IPR003594">
    <property type="entry name" value="HATPase_dom"/>
</dbReference>
<keyword evidence="6" id="KW-0812">Transmembrane</keyword>
<dbReference type="SUPFAM" id="SSF55874">
    <property type="entry name" value="ATPase domain of HSP90 chaperone/DNA topoisomerase II/histidine kinase"/>
    <property type="match status" value="1"/>
</dbReference>
<dbReference type="Proteomes" id="UP000542342">
    <property type="component" value="Unassembled WGS sequence"/>
</dbReference>
<comment type="catalytic activity">
    <reaction evidence="1">
        <text>ATP + protein L-histidine = ADP + protein N-phospho-L-histidine.</text>
        <dbReference type="EC" id="2.7.13.3"/>
    </reaction>
</comment>
<keyword evidence="5" id="KW-0808">Transferase</keyword>
<evidence type="ECO:0000256" key="8">
    <source>
        <dbReference type="ARBA" id="ARBA00022989"/>
    </source>
</evidence>
<dbReference type="InterPro" id="IPR003661">
    <property type="entry name" value="HisK_dim/P_dom"/>
</dbReference>
<evidence type="ECO:0000259" key="11">
    <source>
        <dbReference type="PROSITE" id="PS50109"/>
    </source>
</evidence>
<dbReference type="RefSeq" id="WP_194536262.1">
    <property type="nucleotide sequence ID" value="NZ_JACEFB010000001.1"/>
</dbReference>
<accession>A0A7V8VB96</accession>
<dbReference type="CDD" id="cd00075">
    <property type="entry name" value="HATPase"/>
    <property type="match status" value="1"/>
</dbReference>
<feature type="region of interest" description="Disordered" evidence="10">
    <location>
        <begin position="121"/>
        <end position="152"/>
    </location>
</feature>
<reference evidence="12 13" key="1">
    <citation type="submission" date="2020-07" db="EMBL/GenBank/DDBJ databases">
        <title>Thermogemmata thermophila gen. nov., sp. nov., a novel moderate thermophilic planctomycete from a Kamchatka hot spring.</title>
        <authorList>
            <person name="Elcheninov A.G."/>
            <person name="Podosokorskaya O.A."/>
            <person name="Kovaleva O.L."/>
            <person name="Novikov A."/>
            <person name="Bonch-Osmolovskaya E.A."/>
            <person name="Toshchakov S.V."/>
            <person name="Kublanov I.V."/>
        </authorList>
    </citation>
    <scope>NUCLEOTIDE SEQUENCE [LARGE SCALE GENOMIC DNA]</scope>
    <source>
        <strain evidence="12 13">2918</strain>
    </source>
</reference>
<dbReference type="PANTHER" id="PTHR45436:SF5">
    <property type="entry name" value="SENSOR HISTIDINE KINASE TRCS"/>
    <property type="match status" value="1"/>
</dbReference>
<dbReference type="Gene3D" id="3.30.565.10">
    <property type="entry name" value="Histidine kinase-like ATPase, C-terminal domain"/>
    <property type="match status" value="1"/>
</dbReference>
<dbReference type="GO" id="GO:0000155">
    <property type="term" value="F:phosphorelay sensor kinase activity"/>
    <property type="evidence" value="ECO:0007669"/>
    <property type="project" value="InterPro"/>
</dbReference>
<dbReference type="PRINTS" id="PR00344">
    <property type="entry name" value="BCTRLSENSOR"/>
</dbReference>
<dbReference type="EC" id="2.7.13.3" evidence="3"/>
<dbReference type="InterPro" id="IPR005467">
    <property type="entry name" value="His_kinase_dom"/>
</dbReference>
<feature type="domain" description="Histidine kinase" evidence="11">
    <location>
        <begin position="434"/>
        <end position="650"/>
    </location>
</feature>
<keyword evidence="8" id="KW-1133">Transmembrane helix</keyword>
<keyword evidence="13" id="KW-1185">Reference proteome</keyword>
<sequence length="658" mass="72514">MRSIRRSLTLYLLLLVALMLAGVWFVIDQAAMQAFAAREEAGQHLILSRYEENVRREQAQIDQILFDKARELANVMQLHYGQSYEIEAVKFPTVTAVSPLMFLTSQPGLWAVPTSGSVPVLPVPTGGGGSPPSLGSGAGGSGPPAGGGSPPLVTFRRPLPHHFAWVQFYFGNLPLPEEFIQHFDDDKGSSDYFQINTTGGREWRSRSLGSRKLPFNPSDLESRSSSGGDAQRLVEAENLIDWTFGTVELQPDGEKVRRVVYKVPYFLRSPPRRRDWPQRSLLGAWGAWAAAGGIGLPPAASGTAGLPRIYVQCARPDREIQHRLQQLAEERDRELAELTADIEAVRHQLRQRIAGVGLVAFLAVAAGGPLLVGRGLRPLGKLSDAVSRVSEKDFKLPHDGSDLSAELAPIHARLTQTLDLLRRAFAREKQAVADISHELRTPIAALLATLDVALMKPRDPEQYRTCLQECRLIARQLGQLVERIMTLATLDAGNDRLDIGPVQVHELASACVAVIRPLASTNQITIDYDVPSDLVMETDAGKLREVLTNLLHNAVEYNRPGGLVELSIWTQQHEVIVQVRDTGIGMTPEVMEKIFERFYRADASRHAAGVHAGLGLAIVKEYVERLGGTIEVESQPEVGSTFRLRLPRQWTSRQQTDG</sequence>
<gene>
    <name evidence="12" type="ORF">H0921_01585</name>
</gene>
<dbReference type="InterPro" id="IPR036097">
    <property type="entry name" value="HisK_dim/P_sf"/>
</dbReference>
<evidence type="ECO:0000256" key="7">
    <source>
        <dbReference type="ARBA" id="ARBA00022777"/>
    </source>
</evidence>
<dbReference type="EMBL" id="JACEFB010000001">
    <property type="protein sequence ID" value="MBA2224849.1"/>
    <property type="molecule type" value="Genomic_DNA"/>
</dbReference>
<evidence type="ECO:0000256" key="5">
    <source>
        <dbReference type="ARBA" id="ARBA00022679"/>
    </source>
</evidence>
<evidence type="ECO:0000256" key="3">
    <source>
        <dbReference type="ARBA" id="ARBA00012438"/>
    </source>
</evidence>
<dbReference type="Pfam" id="PF02518">
    <property type="entry name" value="HATPase_c"/>
    <property type="match status" value="1"/>
</dbReference>
<evidence type="ECO:0000256" key="4">
    <source>
        <dbReference type="ARBA" id="ARBA00022553"/>
    </source>
</evidence>
<dbReference type="SMART" id="SM00388">
    <property type="entry name" value="HisKA"/>
    <property type="match status" value="1"/>
</dbReference>
<dbReference type="SUPFAM" id="SSF47384">
    <property type="entry name" value="Homodimeric domain of signal transducing histidine kinase"/>
    <property type="match status" value="1"/>
</dbReference>
<keyword evidence="7 12" id="KW-0418">Kinase</keyword>
<evidence type="ECO:0000256" key="9">
    <source>
        <dbReference type="ARBA" id="ARBA00023136"/>
    </source>
</evidence>
<protein>
    <recommendedName>
        <fullName evidence="3">histidine kinase</fullName>
        <ecNumber evidence="3">2.7.13.3</ecNumber>
    </recommendedName>
</protein>
<dbReference type="GO" id="GO:0005886">
    <property type="term" value="C:plasma membrane"/>
    <property type="evidence" value="ECO:0007669"/>
    <property type="project" value="TreeGrafter"/>
</dbReference>
<dbReference type="CDD" id="cd00082">
    <property type="entry name" value="HisKA"/>
    <property type="match status" value="1"/>
</dbReference>
<evidence type="ECO:0000313" key="13">
    <source>
        <dbReference type="Proteomes" id="UP000542342"/>
    </source>
</evidence>
<dbReference type="PROSITE" id="PS50109">
    <property type="entry name" value="HIS_KIN"/>
    <property type="match status" value="1"/>
</dbReference>
<proteinExistence type="predicted"/>
<evidence type="ECO:0000256" key="10">
    <source>
        <dbReference type="SAM" id="MobiDB-lite"/>
    </source>
</evidence>
<evidence type="ECO:0000256" key="1">
    <source>
        <dbReference type="ARBA" id="ARBA00000085"/>
    </source>
</evidence>
<name>A0A7V8VB96_9BACT</name>
<organism evidence="12 13">
    <name type="scientific">Thermogemmata fonticola</name>
    <dbReference type="NCBI Taxonomy" id="2755323"/>
    <lineage>
        <taxon>Bacteria</taxon>
        <taxon>Pseudomonadati</taxon>
        <taxon>Planctomycetota</taxon>
        <taxon>Planctomycetia</taxon>
        <taxon>Gemmatales</taxon>
        <taxon>Gemmataceae</taxon>
        <taxon>Thermogemmata</taxon>
    </lineage>
</organism>